<protein>
    <recommendedName>
        <fullName evidence="3">Holliday junction resolvase RuvC</fullName>
    </recommendedName>
</protein>
<dbReference type="RefSeq" id="WP_120745483.1">
    <property type="nucleotide sequence ID" value="NZ_RBAH01000001.1"/>
</dbReference>
<comment type="caution">
    <text evidence="1">The sequence shown here is derived from an EMBL/GenBank/DDBJ whole genome shotgun (WGS) entry which is preliminary data.</text>
</comment>
<name>A0A3B0CYT1_9BACL</name>
<sequence>MRRYIGIDPSTLAGLVELDQDGNVIQAFELQAPKVEEVGLPAELERINWIVEKLEESIFGAGNWGDSINIAIETFAYGAKGKFVAQMYGIGWMLRDALPEYIDVTPTELKKFASGKGTMKKDSLSVEIFKRWGFEHKSDNVRDAYVLAQIARAMHEPVKLTSFQQEIIDALKNPGKPKLRKGKKERVG</sequence>
<evidence type="ECO:0000313" key="1">
    <source>
        <dbReference type="EMBL" id="RKN86776.1"/>
    </source>
</evidence>
<dbReference type="InterPro" id="IPR036397">
    <property type="entry name" value="RNaseH_sf"/>
</dbReference>
<dbReference type="OrthoDB" id="2850721at2"/>
<dbReference type="AlphaFoldDB" id="A0A3B0CYT1"/>
<accession>A0A3B0CYT1</accession>
<dbReference type="EMBL" id="RBAH01000001">
    <property type="protein sequence ID" value="RKN86776.1"/>
    <property type="molecule type" value="Genomic_DNA"/>
</dbReference>
<keyword evidence="2" id="KW-1185">Reference proteome</keyword>
<gene>
    <name evidence="1" type="ORF">D7M11_02120</name>
</gene>
<dbReference type="Gene3D" id="3.30.420.10">
    <property type="entry name" value="Ribonuclease H-like superfamily/Ribonuclease H"/>
    <property type="match status" value="1"/>
</dbReference>
<reference evidence="1 2" key="1">
    <citation type="journal article" date="2007" name="Int. J. Syst. Evol. Microbiol.">
        <title>Paenibacillus ginsengarvi sp. nov., isolated from soil from ginseng cultivation.</title>
        <authorList>
            <person name="Yoon M.H."/>
            <person name="Ten L.N."/>
            <person name="Im W.T."/>
        </authorList>
    </citation>
    <scope>NUCLEOTIDE SEQUENCE [LARGE SCALE GENOMIC DNA]</scope>
    <source>
        <strain evidence="1 2">KCTC 13059</strain>
    </source>
</reference>
<organism evidence="1 2">
    <name type="scientific">Paenibacillus ginsengarvi</name>
    <dbReference type="NCBI Taxonomy" id="400777"/>
    <lineage>
        <taxon>Bacteria</taxon>
        <taxon>Bacillati</taxon>
        <taxon>Bacillota</taxon>
        <taxon>Bacilli</taxon>
        <taxon>Bacillales</taxon>
        <taxon>Paenibacillaceae</taxon>
        <taxon>Paenibacillus</taxon>
    </lineage>
</organism>
<proteinExistence type="predicted"/>
<evidence type="ECO:0008006" key="3">
    <source>
        <dbReference type="Google" id="ProtNLM"/>
    </source>
</evidence>
<dbReference type="GO" id="GO:0003676">
    <property type="term" value="F:nucleic acid binding"/>
    <property type="evidence" value="ECO:0007669"/>
    <property type="project" value="InterPro"/>
</dbReference>
<dbReference type="Proteomes" id="UP000282311">
    <property type="component" value="Unassembled WGS sequence"/>
</dbReference>
<evidence type="ECO:0000313" key="2">
    <source>
        <dbReference type="Proteomes" id="UP000282311"/>
    </source>
</evidence>